<evidence type="ECO:0000256" key="6">
    <source>
        <dbReference type="ARBA" id="ARBA00049185"/>
    </source>
</evidence>
<evidence type="ECO:0000256" key="7">
    <source>
        <dbReference type="RuleBase" id="RU000481"/>
    </source>
</evidence>
<keyword evidence="5" id="KW-0663">Pyridoxal phosphate</keyword>
<dbReference type="PANTHER" id="PTHR46383">
    <property type="entry name" value="ASPARTATE AMINOTRANSFERASE"/>
    <property type="match status" value="1"/>
</dbReference>
<proteinExistence type="inferred from homology"/>
<dbReference type="PANTHER" id="PTHR46383:SF1">
    <property type="entry name" value="ASPARTATE AMINOTRANSFERASE"/>
    <property type="match status" value="1"/>
</dbReference>
<dbReference type="InterPro" id="IPR015424">
    <property type="entry name" value="PyrdxlP-dep_Trfase"/>
</dbReference>
<reference evidence="10" key="1">
    <citation type="submission" date="2020-09" db="EMBL/GenBank/DDBJ databases">
        <title>The genome sequence of strain Labrenzia suaedae 4C16A.</title>
        <authorList>
            <person name="Liu Y."/>
        </authorList>
    </citation>
    <scope>NUCLEOTIDE SEQUENCE [LARGE SCALE GENOMIC DNA]</scope>
    <source>
        <strain evidence="10">4C16A</strain>
    </source>
</reference>
<dbReference type="EMBL" id="JACYXI010000008">
    <property type="protein sequence ID" value="MBD8892624.1"/>
    <property type="molecule type" value="Genomic_DNA"/>
</dbReference>
<comment type="similarity">
    <text evidence="2 7">Belongs to the class-I pyridoxal-phosphate-dependent aminotransferase family.</text>
</comment>
<dbReference type="InterPro" id="IPR015421">
    <property type="entry name" value="PyrdxlP-dep_Trfase_major"/>
</dbReference>
<reference evidence="9 10" key="2">
    <citation type="journal article" date="2021" name="Int. J. Syst. Evol. Microbiol.">
        <title>Roseibium litorale sp. nov., isolated from a tidal flat sediment and proposal for the reclassification of Labrenzia polysiphoniae as Roseibium polysiphoniae comb. nov.</title>
        <authorList>
            <person name="Liu Y."/>
            <person name="Pei T."/>
            <person name="Du J."/>
            <person name="Chao M."/>
            <person name="Deng M.R."/>
            <person name="Zhu H."/>
        </authorList>
    </citation>
    <scope>NUCLEOTIDE SEQUENCE [LARGE SCALE GENOMIC DNA]</scope>
    <source>
        <strain evidence="9 10">4C16A</strain>
    </source>
</reference>
<evidence type="ECO:0000256" key="5">
    <source>
        <dbReference type="ARBA" id="ARBA00022898"/>
    </source>
</evidence>
<evidence type="ECO:0000313" key="9">
    <source>
        <dbReference type="EMBL" id="MBD8892624.1"/>
    </source>
</evidence>
<feature type="domain" description="Aminotransferase class I/classII large" evidence="8">
    <location>
        <begin position="43"/>
        <end position="387"/>
    </location>
</feature>
<accession>A0ABR9CP32</accession>
<dbReference type="EC" id="2.6.1.-" evidence="7"/>
<evidence type="ECO:0000256" key="1">
    <source>
        <dbReference type="ARBA" id="ARBA00001933"/>
    </source>
</evidence>
<name>A0ABR9CP32_9HYPH</name>
<keyword evidence="4 7" id="KW-0808">Transferase</keyword>
<keyword evidence="3 7" id="KW-0032">Aminotransferase</keyword>
<dbReference type="PROSITE" id="PS00105">
    <property type="entry name" value="AA_TRANSFER_CLASS_1"/>
    <property type="match status" value="1"/>
</dbReference>
<comment type="catalytic activity">
    <reaction evidence="6">
        <text>L-aspartate + 2-oxoglutarate = oxaloacetate + L-glutamate</text>
        <dbReference type="Rhea" id="RHEA:21824"/>
        <dbReference type="ChEBI" id="CHEBI:16452"/>
        <dbReference type="ChEBI" id="CHEBI:16810"/>
        <dbReference type="ChEBI" id="CHEBI:29985"/>
        <dbReference type="ChEBI" id="CHEBI:29991"/>
        <dbReference type="EC" id="2.6.1.1"/>
    </reaction>
</comment>
<evidence type="ECO:0000256" key="2">
    <source>
        <dbReference type="ARBA" id="ARBA00007441"/>
    </source>
</evidence>
<dbReference type="Proteomes" id="UP000632063">
    <property type="component" value="Unassembled WGS sequence"/>
</dbReference>
<evidence type="ECO:0000313" key="10">
    <source>
        <dbReference type="Proteomes" id="UP000632063"/>
    </source>
</evidence>
<protein>
    <recommendedName>
        <fullName evidence="7">Aminotransferase</fullName>
        <ecNumber evidence="7">2.6.1.-</ecNumber>
    </recommendedName>
</protein>
<dbReference type="SUPFAM" id="SSF53383">
    <property type="entry name" value="PLP-dependent transferases"/>
    <property type="match status" value="1"/>
</dbReference>
<dbReference type="InterPro" id="IPR015422">
    <property type="entry name" value="PyrdxlP-dep_Trfase_small"/>
</dbReference>
<dbReference type="Gene3D" id="3.40.640.10">
    <property type="entry name" value="Type I PLP-dependent aspartate aminotransferase-like (Major domain)"/>
    <property type="match status" value="1"/>
</dbReference>
<dbReference type="Pfam" id="PF00155">
    <property type="entry name" value="Aminotran_1_2"/>
    <property type="match status" value="1"/>
</dbReference>
<comment type="caution">
    <text evidence="9">The sequence shown here is derived from an EMBL/GenBank/DDBJ whole genome shotgun (WGS) entry which is preliminary data.</text>
</comment>
<comment type="cofactor">
    <cofactor evidence="1 7">
        <name>pyridoxal 5'-phosphate</name>
        <dbReference type="ChEBI" id="CHEBI:597326"/>
    </cofactor>
</comment>
<dbReference type="CDD" id="cd00609">
    <property type="entry name" value="AAT_like"/>
    <property type="match status" value="1"/>
</dbReference>
<dbReference type="Gene3D" id="3.90.1150.10">
    <property type="entry name" value="Aspartate Aminotransferase, domain 1"/>
    <property type="match status" value="1"/>
</dbReference>
<evidence type="ECO:0000256" key="4">
    <source>
        <dbReference type="ARBA" id="ARBA00022679"/>
    </source>
</evidence>
<gene>
    <name evidence="9" type="ORF">IG616_13830</name>
</gene>
<keyword evidence="10" id="KW-1185">Reference proteome</keyword>
<evidence type="ECO:0000256" key="3">
    <source>
        <dbReference type="ARBA" id="ARBA00022576"/>
    </source>
</evidence>
<organism evidence="9 10">
    <name type="scientific">Roseibium litorale</name>
    <dbReference type="NCBI Taxonomy" id="2803841"/>
    <lineage>
        <taxon>Bacteria</taxon>
        <taxon>Pseudomonadati</taxon>
        <taxon>Pseudomonadota</taxon>
        <taxon>Alphaproteobacteria</taxon>
        <taxon>Hyphomicrobiales</taxon>
        <taxon>Stappiaceae</taxon>
        <taxon>Roseibium</taxon>
    </lineage>
</organism>
<evidence type="ECO:0000259" key="8">
    <source>
        <dbReference type="Pfam" id="PF00155"/>
    </source>
</evidence>
<dbReference type="InterPro" id="IPR004839">
    <property type="entry name" value="Aminotransferase_I/II_large"/>
</dbReference>
<dbReference type="RefSeq" id="WP_192148753.1">
    <property type="nucleotide sequence ID" value="NZ_JACYXI010000008.1"/>
</dbReference>
<dbReference type="GO" id="GO:0008483">
    <property type="term" value="F:transaminase activity"/>
    <property type="evidence" value="ECO:0007669"/>
    <property type="project" value="UniProtKB-KW"/>
</dbReference>
<dbReference type="InterPro" id="IPR004838">
    <property type="entry name" value="NHTrfase_class1_PyrdxlP-BS"/>
</dbReference>
<sequence length="400" mass="42059">MLRTEAGAGTAGFKRASRIASLEISEIVQLAERAAVLRAEGRDVISFATGEPDFPTPLHVVEAAHAAALAGKTRYPATLGTAELRAAIAAINDVTAKEVIVSTGAKQVLANAMLATLEPGDEVIMPAPYWTSYSDIVSMAEGSPVVVACPMAEGFKLSPAALEANITPRTRWLMLNSPSNPSGAIYSPEEIRALADVLARHPHIWILADEIYEHLNFVPFHSFKACAPELAERTLIVNGVSKAYSMTGWRIGWGVGPAELIKAMGTVQGQITSGACSIAQAATLAALTGGQALLDERRSAMRARRDKVVRALNAIPGIDCPVPDGAFYAFPNVEGVLKAGGFASDADFCGWLLDKAGIAIVPGRAFGLPGHARLSFAYSDPELDAGLARMSAAVTARINS</sequence>
<dbReference type="InterPro" id="IPR050596">
    <property type="entry name" value="AspAT/PAT-like"/>
</dbReference>